<name>A0A552LV89_9CHRO</name>
<comment type="caution">
    <text evidence="2">The sequence shown here is derived from an EMBL/GenBank/DDBJ whole genome shotgun (WGS) entry which is preliminary data.</text>
</comment>
<sequence length="80" mass="9683">MSNDMHGNVWEWCQDDWRENYEEIKKSKKQQNQEYKAMRGGSWCNHLDYCRSAYRSNFGRRVFRTFDFGFRVVCGAGRTL</sequence>
<protein>
    <recommendedName>
        <fullName evidence="1">Sulfatase-modifying factor enzyme-like domain-containing protein</fullName>
    </recommendedName>
</protein>
<organism evidence="2 3">
    <name type="scientific">Microcystis flos-aquae Mf_WU_F_19750830_S460</name>
    <dbReference type="NCBI Taxonomy" id="2486237"/>
    <lineage>
        <taxon>Bacteria</taxon>
        <taxon>Bacillati</taxon>
        <taxon>Cyanobacteriota</taxon>
        <taxon>Cyanophyceae</taxon>
        <taxon>Oscillatoriophycideae</taxon>
        <taxon>Chroococcales</taxon>
        <taxon>Microcystaceae</taxon>
        <taxon>Microcystis</taxon>
    </lineage>
</organism>
<dbReference type="SUPFAM" id="SSF56436">
    <property type="entry name" value="C-type lectin-like"/>
    <property type="match status" value="1"/>
</dbReference>
<dbReference type="PANTHER" id="PTHR23150:SF19">
    <property type="entry name" value="FORMYLGLYCINE-GENERATING ENZYME"/>
    <property type="match status" value="1"/>
</dbReference>
<dbReference type="Proteomes" id="UP000320730">
    <property type="component" value="Unassembled WGS sequence"/>
</dbReference>
<dbReference type="GO" id="GO:0120147">
    <property type="term" value="F:formylglycine-generating oxidase activity"/>
    <property type="evidence" value="ECO:0007669"/>
    <property type="project" value="TreeGrafter"/>
</dbReference>
<dbReference type="AlphaFoldDB" id="A0A552LV89"/>
<evidence type="ECO:0000313" key="3">
    <source>
        <dbReference type="Proteomes" id="UP000320730"/>
    </source>
</evidence>
<evidence type="ECO:0000313" key="2">
    <source>
        <dbReference type="EMBL" id="TRV24129.1"/>
    </source>
</evidence>
<accession>A0A552LV89</accession>
<feature type="domain" description="Sulfatase-modifying factor enzyme-like" evidence="1">
    <location>
        <begin position="4"/>
        <end position="73"/>
    </location>
</feature>
<dbReference type="InterPro" id="IPR051043">
    <property type="entry name" value="Sulfatase_Mod_Factor_Kinase"/>
</dbReference>
<dbReference type="Pfam" id="PF03781">
    <property type="entry name" value="FGE-sulfatase"/>
    <property type="match status" value="1"/>
</dbReference>
<dbReference type="PANTHER" id="PTHR23150">
    <property type="entry name" value="SULFATASE MODIFYING FACTOR 1, 2"/>
    <property type="match status" value="1"/>
</dbReference>
<proteinExistence type="predicted"/>
<gene>
    <name evidence="2" type="ORF">EWV40_07055</name>
</gene>
<dbReference type="EMBL" id="SFAN01000058">
    <property type="protein sequence ID" value="TRV24129.1"/>
    <property type="molecule type" value="Genomic_DNA"/>
</dbReference>
<dbReference type="InterPro" id="IPR005532">
    <property type="entry name" value="SUMF_dom"/>
</dbReference>
<dbReference type="InterPro" id="IPR042095">
    <property type="entry name" value="SUMF_sf"/>
</dbReference>
<reference evidence="2 3" key="1">
    <citation type="submission" date="2019-01" db="EMBL/GenBank/DDBJ databases">
        <title>Coherence of Microcystis species and biogeography revealed through population genomics.</title>
        <authorList>
            <person name="Perez-Carrascal O.M."/>
            <person name="Terrat Y."/>
            <person name="Giani A."/>
            <person name="Fortin N."/>
            <person name="Tromas N."/>
            <person name="Shapiro B.J."/>
        </authorList>
    </citation>
    <scope>NUCLEOTIDE SEQUENCE [LARGE SCALE GENOMIC DNA]</scope>
    <source>
        <strain evidence="2">Mf_WU_F_19750830_S460</strain>
    </source>
</reference>
<dbReference type="InterPro" id="IPR016187">
    <property type="entry name" value="CTDL_fold"/>
</dbReference>
<dbReference type="Gene3D" id="3.90.1580.10">
    <property type="entry name" value="paralog of FGE (formylglycine-generating enzyme)"/>
    <property type="match status" value="1"/>
</dbReference>
<evidence type="ECO:0000259" key="1">
    <source>
        <dbReference type="Pfam" id="PF03781"/>
    </source>
</evidence>